<evidence type="ECO:0000313" key="5">
    <source>
        <dbReference type="Proteomes" id="UP000053237"/>
    </source>
</evidence>
<dbReference type="CDD" id="cd06257">
    <property type="entry name" value="DnaJ"/>
    <property type="match status" value="1"/>
</dbReference>
<dbReference type="AlphaFoldDB" id="A0A024GJQ2"/>
<dbReference type="EMBL" id="CAIX01000145">
    <property type="protein sequence ID" value="CCI46928.1"/>
    <property type="molecule type" value="Genomic_DNA"/>
</dbReference>
<name>A0A024GJQ2_9STRA</name>
<accession>A0A024GJQ2</accession>
<dbReference type="STRING" id="65357.A0A024GJQ2"/>
<dbReference type="GO" id="GO:0051087">
    <property type="term" value="F:protein-folding chaperone binding"/>
    <property type="evidence" value="ECO:0007669"/>
    <property type="project" value="TreeGrafter"/>
</dbReference>
<organism evidence="4 5">
    <name type="scientific">Albugo candida</name>
    <dbReference type="NCBI Taxonomy" id="65357"/>
    <lineage>
        <taxon>Eukaryota</taxon>
        <taxon>Sar</taxon>
        <taxon>Stramenopiles</taxon>
        <taxon>Oomycota</taxon>
        <taxon>Peronosporomycetes</taxon>
        <taxon>Albuginales</taxon>
        <taxon>Albuginaceae</taxon>
        <taxon>Albugo</taxon>
    </lineage>
</organism>
<keyword evidence="2" id="KW-1133">Transmembrane helix</keyword>
<keyword evidence="2" id="KW-0472">Membrane</keyword>
<dbReference type="GO" id="GO:0005737">
    <property type="term" value="C:cytoplasm"/>
    <property type="evidence" value="ECO:0007669"/>
    <property type="project" value="TreeGrafter"/>
</dbReference>
<evidence type="ECO:0000256" key="1">
    <source>
        <dbReference type="SAM" id="MobiDB-lite"/>
    </source>
</evidence>
<dbReference type="PANTHER" id="PTHR43948:SF14">
    <property type="entry name" value="PROTEIN DNAJ, PUTATIVE-RELATED"/>
    <property type="match status" value="1"/>
</dbReference>
<dbReference type="InParanoid" id="A0A024GJQ2"/>
<dbReference type="GO" id="GO:0044183">
    <property type="term" value="F:protein folding chaperone"/>
    <property type="evidence" value="ECO:0007669"/>
    <property type="project" value="TreeGrafter"/>
</dbReference>
<dbReference type="InterPro" id="IPR036869">
    <property type="entry name" value="J_dom_sf"/>
</dbReference>
<dbReference type="SMART" id="SM00271">
    <property type="entry name" value="DnaJ"/>
    <property type="match status" value="1"/>
</dbReference>
<dbReference type="PANTHER" id="PTHR43948">
    <property type="entry name" value="DNAJ HOMOLOG SUBFAMILY B"/>
    <property type="match status" value="1"/>
</dbReference>
<feature type="region of interest" description="Disordered" evidence="1">
    <location>
        <begin position="145"/>
        <end position="171"/>
    </location>
</feature>
<sequence>MATTIPPHTSNSYSVLGLKPGASKAAIKSAYHHLARKWHPDKNPANSDAEKMFLQIQSAYEILTAQSLAHDGGSNSERYTGAEHRQKQYEGHYQRYRQDYHQNRARRTYQVSISLNEMILFALLVWLLIKFIARRSESYKACDSNAHCASPEKHDTKADAAEPSGSLTPRESSLAQLAKTISPSVYELKKEYLLARGRRIVIFFARESSERWNCDTLEQYRRMNLVAKEFQRDPITFCWMDIALADAKTRDFWKDQFEQFCDSIATPPLAISCNHRARKLSRFTGKDSSVEQVRRWVLGLLEGRIPQVASIGNLFE</sequence>
<dbReference type="PRINTS" id="PR00625">
    <property type="entry name" value="JDOMAIN"/>
</dbReference>
<comment type="caution">
    <text evidence="4">The sequence shown here is derived from an EMBL/GenBank/DDBJ whole genome shotgun (WGS) entry which is preliminary data.</text>
</comment>
<evidence type="ECO:0000259" key="3">
    <source>
        <dbReference type="PROSITE" id="PS50076"/>
    </source>
</evidence>
<feature type="transmembrane region" description="Helical" evidence="2">
    <location>
        <begin position="113"/>
        <end position="133"/>
    </location>
</feature>
<reference evidence="4 5" key="1">
    <citation type="submission" date="2012-05" db="EMBL/GenBank/DDBJ databases">
        <title>Recombination and specialization in a pathogen metapopulation.</title>
        <authorList>
            <person name="Gardiner A."/>
            <person name="Kemen E."/>
            <person name="Schultz-Larsen T."/>
            <person name="MacLean D."/>
            <person name="Van Oosterhout C."/>
            <person name="Jones J.D.G."/>
        </authorList>
    </citation>
    <scope>NUCLEOTIDE SEQUENCE [LARGE SCALE GENOMIC DNA]</scope>
    <source>
        <strain evidence="4 5">Ac Nc2</strain>
    </source>
</reference>
<feature type="domain" description="J" evidence="3">
    <location>
        <begin position="11"/>
        <end position="97"/>
    </location>
</feature>
<dbReference type="GO" id="GO:0005634">
    <property type="term" value="C:nucleus"/>
    <property type="evidence" value="ECO:0007669"/>
    <property type="project" value="TreeGrafter"/>
</dbReference>
<dbReference type="InterPro" id="IPR001623">
    <property type="entry name" value="DnaJ_domain"/>
</dbReference>
<protein>
    <recommendedName>
        <fullName evidence="3">J domain-containing protein</fullName>
    </recommendedName>
</protein>
<keyword evidence="5" id="KW-1185">Reference proteome</keyword>
<evidence type="ECO:0000256" key="2">
    <source>
        <dbReference type="SAM" id="Phobius"/>
    </source>
</evidence>
<dbReference type="OrthoDB" id="10250354at2759"/>
<dbReference type="Pfam" id="PF00226">
    <property type="entry name" value="DnaJ"/>
    <property type="match status" value="1"/>
</dbReference>
<dbReference type="GO" id="GO:0051082">
    <property type="term" value="F:unfolded protein binding"/>
    <property type="evidence" value="ECO:0007669"/>
    <property type="project" value="TreeGrafter"/>
</dbReference>
<dbReference type="PROSITE" id="PS50076">
    <property type="entry name" value="DNAJ_2"/>
    <property type="match status" value="1"/>
</dbReference>
<dbReference type="Proteomes" id="UP000053237">
    <property type="component" value="Unassembled WGS sequence"/>
</dbReference>
<dbReference type="Gene3D" id="1.10.287.110">
    <property type="entry name" value="DnaJ domain"/>
    <property type="match status" value="1"/>
</dbReference>
<proteinExistence type="predicted"/>
<feature type="compositionally biased region" description="Basic and acidic residues" evidence="1">
    <location>
        <begin position="150"/>
        <end position="160"/>
    </location>
</feature>
<gene>
    <name evidence="4" type="ORF">BN9_078830</name>
</gene>
<keyword evidence="2" id="KW-0812">Transmembrane</keyword>
<evidence type="ECO:0000313" key="4">
    <source>
        <dbReference type="EMBL" id="CCI46928.1"/>
    </source>
</evidence>
<dbReference type="SUPFAM" id="SSF46565">
    <property type="entry name" value="Chaperone J-domain"/>
    <property type="match status" value="1"/>
</dbReference>